<dbReference type="Gene3D" id="1.25.40.20">
    <property type="entry name" value="Ankyrin repeat-containing domain"/>
    <property type="match status" value="1"/>
</dbReference>
<dbReference type="RefSeq" id="XP_049134645.1">
    <property type="nucleotide sequence ID" value="XM_049278688.1"/>
</dbReference>
<dbReference type="PANTHER" id="PTHR46899">
    <property type="entry name" value="PROTEIN PHOSPHATASE 1 REGULATORY SUBUNIT 27"/>
    <property type="match status" value="1"/>
</dbReference>
<sequence>MLIDHNYCPDSLTIAVAAQNGDLDIFEKLQPLKRLRTSLAFNKGLLYYAVKGGNTKILQELIKAGEDVNEICNTLSPERSPLQKATEDGNLTMVNILLEAGADVNVPAAEGYGATALQLAAIKGLLGLANTFIDLGASVNAPRARKGGRTTIEGAAEHGKIDMIVFLLGQGVKTTGNGRLQYLRAIKFAERRGHLTAARLLRNHREWTLDDHSWWDELEDLPDEGWEDFHEDYFEDLRPISKNQEETLLGSEPTEVRAEVTAEESHPEPVDVTDAFCGVPGDMDWQNSIGTFETMAGDFDEPWIGAGYV</sequence>
<feature type="repeat" description="ANK" evidence="1">
    <location>
        <begin position="77"/>
        <end position="109"/>
    </location>
</feature>
<evidence type="ECO:0000256" key="1">
    <source>
        <dbReference type="PROSITE-ProRule" id="PRU00023"/>
    </source>
</evidence>
<evidence type="ECO:0000313" key="3">
    <source>
        <dbReference type="Proteomes" id="UP001055115"/>
    </source>
</evidence>
<keyword evidence="3" id="KW-1185">Reference proteome</keyword>
<dbReference type="GeneID" id="73333278"/>
<dbReference type="InterPro" id="IPR053080">
    <property type="entry name" value="PP1_regulatory_subunit_27"/>
</dbReference>
<feature type="repeat" description="ANK" evidence="1">
    <location>
        <begin position="112"/>
        <end position="144"/>
    </location>
</feature>
<organism evidence="2 3">
    <name type="scientific">Colletotrichum spaethianum</name>
    <dbReference type="NCBI Taxonomy" id="700344"/>
    <lineage>
        <taxon>Eukaryota</taxon>
        <taxon>Fungi</taxon>
        <taxon>Dikarya</taxon>
        <taxon>Ascomycota</taxon>
        <taxon>Pezizomycotina</taxon>
        <taxon>Sordariomycetes</taxon>
        <taxon>Hypocreomycetidae</taxon>
        <taxon>Glomerellales</taxon>
        <taxon>Glomerellaceae</taxon>
        <taxon>Colletotrichum</taxon>
        <taxon>Colletotrichum spaethianum species complex</taxon>
    </lineage>
</organism>
<dbReference type="InterPro" id="IPR002110">
    <property type="entry name" value="Ankyrin_rpt"/>
</dbReference>
<accession>A0AA37PH87</accession>
<keyword evidence="1" id="KW-0040">ANK repeat</keyword>
<dbReference type="InterPro" id="IPR036770">
    <property type="entry name" value="Ankyrin_rpt-contain_sf"/>
</dbReference>
<gene>
    <name evidence="2" type="ORF">ColSpa_12476</name>
</gene>
<protein>
    <submittedName>
        <fullName evidence="2">Sexual development regulator VELC</fullName>
    </submittedName>
</protein>
<reference evidence="2 3" key="1">
    <citation type="submission" date="2022-03" db="EMBL/GenBank/DDBJ databases">
        <title>Genome data of Colletotrichum spp.</title>
        <authorList>
            <person name="Utami Y.D."/>
            <person name="Hiruma K."/>
        </authorList>
    </citation>
    <scope>NUCLEOTIDE SEQUENCE [LARGE SCALE GENOMIC DNA]</scope>
    <source>
        <strain evidence="2 3">MAFF 239500</strain>
    </source>
</reference>
<evidence type="ECO:0000313" key="2">
    <source>
        <dbReference type="EMBL" id="GKT52295.1"/>
    </source>
</evidence>
<dbReference type="Proteomes" id="UP001055115">
    <property type="component" value="Unassembled WGS sequence"/>
</dbReference>
<dbReference type="AlphaFoldDB" id="A0AA37PH87"/>
<proteinExistence type="predicted"/>
<dbReference type="Pfam" id="PF12796">
    <property type="entry name" value="Ank_2"/>
    <property type="match status" value="1"/>
</dbReference>
<dbReference type="PROSITE" id="PS50297">
    <property type="entry name" value="ANK_REP_REGION"/>
    <property type="match status" value="2"/>
</dbReference>
<dbReference type="PANTHER" id="PTHR46899:SF3">
    <property type="entry name" value="PROTEIN PHOSPHATASE 1 REGULATORY SUBUNIT 27"/>
    <property type="match status" value="1"/>
</dbReference>
<dbReference type="EMBL" id="BQXU01000064">
    <property type="protein sequence ID" value="GKT52295.1"/>
    <property type="molecule type" value="Genomic_DNA"/>
</dbReference>
<comment type="caution">
    <text evidence="2">The sequence shown here is derived from an EMBL/GenBank/DDBJ whole genome shotgun (WGS) entry which is preliminary data.</text>
</comment>
<name>A0AA37PH87_9PEZI</name>
<dbReference type="SUPFAM" id="SSF48403">
    <property type="entry name" value="Ankyrin repeat"/>
    <property type="match status" value="1"/>
</dbReference>
<dbReference type="SMART" id="SM00248">
    <property type="entry name" value="ANK"/>
    <property type="match status" value="4"/>
</dbReference>
<dbReference type="PROSITE" id="PS50088">
    <property type="entry name" value="ANK_REPEAT"/>
    <property type="match status" value="2"/>
</dbReference>